<comment type="subunit">
    <text evidence="4 11">Homodimer.</text>
</comment>
<dbReference type="Proteomes" id="UP000550367">
    <property type="component" value="Unassembled WGS sequence"/>
</dbReference>
<dbReference type="Gene3D" id="3.90.1150.10">
    <property type="entry name" value="Aspartate Aminotransferase, domain 1"/>
    <property type="match status" value="1"/>
</dbReference>
<dbReference type="Proteomes" id="UP000532866">
    <property type="component" value="Unassembled WGS sequence"/>
</dbReference>
<evidence type="ECO:0000313" key="14">
    <source>
        <dbReference type="EMBL" id="MBC1332559.1"/>
    </source>
</evidence>
<evidence type="ECO:0000313" key="16">
    <source>
        <dbReference type="EMBL" id="MBC2244466.1"/>
    </source>
</evidence>
<dbReference type="GO" id="GO:0008168">
    <property type="term" value="F:methyltransferase activity"/>
    <property type="evidence" value="ECO:0007669"/>
    <property type="project" value="UniProtKB-KW"/>
</dbReference>
<reference evidence="17 18" key="1">
    <citation type="submission" date="2020-03" db="EMBL/GenBank/DDBJ databases">
        <title>Soil Listeria distribution.</title>
        <authorList>
            <person name="Liao J."/>
            <person name="Wiedmann M."/>
        </authorList>
    </citation>
    <scope>NUCLEOTIDE SEQUENCE [LARGE SCALE GENOMIC DNA]</scope>
    <source>
        <strain evidence="16 19">FSL L7-0153</strain>
        <strain evidence="15 18">FSL L7-0435</strain>
        <strain evidence="14 17">FSL L7-1833</strain>
    </source>
</reference>
<evidence type="ECO:0000313" key="18">
    <source>
        <dbReference type="Proteomes" id="UP000546806"/>
    </source>
</evidence>
<comment type="function">
    <text evidence="10">Catalyzes the reversible interconversion of serine and glycine with tetrahydrofolate (THF) serving as the one-carbon carrier. This reaction serves as the major source of one-carbon groups required for the biosynthesis of purines, thymidylate, methionine, and other important biomolecules. Also exhibits THF-independent aldolase activity toward beta-hydroxyamino acids, producing glycine and aldehydes, via a retro-aldol mechanism. Thus, is able to catalyze the cleavage of L-allo-threonine.</text>
</comment>
<dbReference type="PROSITE" id="PS00096">
    <property type="entry name" value="SHMT"/>
    <property type="match status" value="1"/>
</dbReference>
<dbReference type="PANTHER" id="PTHR11680:SF35">
    <property type="entry name" value="SERINE HYDROXYMETHYLTRANSFERASE 1"/>
    <property type="match status" value="1"/>
</dbReference>
<dbReference type="HAMAP" id="MF_00051">
    <property type="entry name" value="SHMT"/>
    <property type="match status" value="1"/>
</dbReference>
<evidence type="ECO:0000256" key="12">
    <source>
        <dbReference type="PIRSR" id="PIRSR000412-50"/>
    </source>
</evidence>
<dbReference type="NCBIfam" id="NF000586">
    <property type="entry name" value="PRK00011.1"/>
    <property type="match status" value="1"/>
</dbReference>
<evidence type="ECO:0000256" key="11">
    <source>
        <dbReference type="HAMAP-Rule" id="MF_00051"/>
    </source>
</evidence>
<name>A0A7X1BUT6_9LIST</name>
<dbReference type="Pfam" id="PF00464">
    <property type="entry name" value="SHMT"/>
    <property type="match status" value="1"/>
</dbReference>
<evidence type="ECO:0000256" key="3">
    <source>
        <dbReference type="ARBA" id="ARBA00006376"/>
    </source>
</evidence>
<keyword evidence="14" id="KW-0489">Methyltransferase</keyword>
<dbReference type="GO" id="GO:0030170">
    <property type="term" value="F:pyridoxal phosphate binding"/>
    <property type="evidence" value="ECO:0007669"/>
    <property type="project" value="UniProtKB-UniRule"/>
</dbReference>
<dbReference type="Gene3D" id="3.40.640.10">
    <property type="entry name" value="Type I PLP-dependent aspartate aminotransferase-like (Major domain)"/>
    <property type="match status" value="1"/>
</dbReference>
<evidence type="ECO:0000256" key="4">
    <source>
        <dbReference type="ARBA" id="ARBA00011738"/>
    </source>
</evidence>
<dbReference type="UniPathway" id="UPA00193"/>
<keyword evidence="9 11" id="KW-0663">Pyridoxal phosphate</keyword>
<evidence type="ECO:0000256" key="5">
    <source>
        <dbReference type="ARBA" id="ARBA00022490"/>
    </source>
</evidence>
<keyword evidence="5 11" id="KW-0963">Cytoplasm</keyword>
<dbReference type="PANTHER" id="PTHR11680">
    <property type="entry name" value="SERINE HYDROXYMETHYLTRANSFERASE"/>
    <property type="match status" value="1"/>
</dbReference>
<dbReference type="PIRSF" id="PIRSF000412">
    <property type="entry name" value="SHMT"/>
    <property type="match status" value="1"/>
</dbReference>
<comment type="similarity">
    <text evidence="3 11">Belongs to the SHMT family.</text>
</comment>
<comment type="pathway">
    <text evidence="11">Amino-acid biosynthesis; glycine biosynthesis; glycine from L-serine: step 1/1.</text>
</comment>
<dbReference type="InterPro" id="IPR015424">
    <property type="entry name" value="PyrdxlP-dep_Trfase"/>
</dbReference>
<dbReference type="InterPro" id="IPR001085">
    <property type="entry name" value="Ser_HO-MeTrfase"/>
</dbReference>
<evidence type="ECO:0000256" key="1">
    <source>
        <dbReference type="ARBA" id="ARBA00001933"/>
    </source>
</evidence>
<evidence type="ECO:0000313" key="17">
    <source>
        <dbReference type="Proteomes" id="UP000532866"/>
    </source>
</evidence>
<dbReference type="GO" id="GO:0019264">
    <property type="term" value="P:glycine biosynthetic process from serine"/>
    <property type="evidence" value="ECO:0007669"/>
    <property type="project" value="UniProtKB-UniRule"/>
</dbReference>
<dbReference type="GO" id="GO:0005829">
    <property type="term" value="C:cytosol"/>
    <property type="evidence" value="ECO:0007669"/>
    <property type="project" value="TreeGrafter"/>
</dbReference>
<feature type="domain" description="Serine hydroxymethyltransferase-like" evidence="13">
    <location>
        <begin position="4"/>
        <end position="380"/>
    </location>
</feature>
<sequence length="413" mass="44935">MVYLQKHDKAVFDAIELELGRQRNNIELIASENFVTEQVMEAMGSVLTNKYAEGYPGKRYYGGCEYVDIVEDLARDRAKQLFGAEYANVQPHSGAQANMAVYHATLKPGDTVLGMNLSHGGHLTHGSPANFSGELYHFVAYGVDEETKQIDYDKVREIALEHKPKMIVAGASAYPRAIDFSKFREIADEVGAYLMVDMAHIAGLVATGHHQNPVPYADFVTTTTHKTLRGPRGGMILAKAEWEAKLNKAIFPGIQGGPLMHVIAAKAVAFGEALQPEFTTYSENILKNSKQLAKTLQENDVAVLTGGSDNHLLLIDLKPLGLTGKAVEAVLDDVGITVNKNTIPFETESPFVTSGIRVGVAAVTTRGFDEVAIEKVGKLIAKVLHNLEDEAVLAEVKAEVAKITAEYPLYPSL</sequence>
<dbReference type="GO" id="GO:0004372">
    <property type="term" value="F:glycine hydroxymethyltransferase activity"/>
    <property type="evidence" value="ECO:0007669"/>
    <property type="project" value="UniProtKB-UniRule"/>
</dbReference>
<feature type="binding site" evidence="11">
    <location>
        <position position="117"/>
    </location>
    <ligand>
        <name>(6S)-5,6,7,8-tetrahydrofolate</name>
        <dbReference type="ChEBI" id="CHEBI:57453"/>
    </ligand>
</feature>
<evidence type="ECO:0000313" key="19">
    <source>
        <dbReference type="Proteomes" id="UP000550367"/>
    </source>
</evidence>
<dbReference type="InterPro" id="IPR019798">
    <property type="entry name" value="Ser_HO-MeTrfase_PLP_BS"/>
</dbReference>
<dbReference type="Proteomes" id="UP000546806">
    <property type="component" value="Unassembled WGS sequence"/>
</dbReference>
<dbReference type="FunFam" id="3.40.640.10:FF:000001">
    <property type="entry name" value="Serine hydroxymethyltransferase"/>
    <property type="match status" value="1"/>
</dbReference>
<evidence type="ECO:0000256" key="7">
    <source>
        <dbReference type="ARBA" id="ARBA00022605"/>
    </source>
</evidence>
<evidence type="ECO:0000259" key="13">
    <source>
        <dbReference type="Pfam" id="PF00464"/>
    </source>
</evidence>
<dbReference type="RefSeq" id="WP_185352745.1">
    <property type="nucleotide sequence ID" value="NZ_JAARNB010000004.1"/>
</dbReference>
<organism evidence="14 17">
    <name type="scientific">Listeria booriae</name>
    <dbReference type="NCBI Taxonomy" id="1552123"/>
    <lineage>
        <taxon>Bacteria</taxon>
        <taxon>Bacillati</taxon>
        <taxon>Bacillota</taxon>
        <taxon>Bacilli</taxon>
        <taxon>Bacillales</taxon>
        <taxon>Listeriaceae</taxon>
        <taxon>Listeria</taxon>
    </lineage>
</organism>
<comment type="subcellular location">
    <subcellularLocation>
        <location evidence="2 11">Cytoplasm</location>
    </subcellularLocation>
</comment>
<dbReference type="EMBL" id="JAARYY010000005">
    <property type="protein sequence ID" value="MBC2244466.1"/>
    <property type="molecule type" value="Genomic_DNA"/>
</dbReference>
<comment type="caution">
    <text evidence="14">The sequence shown here is derived from an EMBL/GenBank/DDBJ whole genome shotgun (WGS) entry which is preliminary data.</text>
</comment>
<gene>
    <name evidence="11" type="primary">glyA</name>
    <name evidence="14" type="ORF">HB759_11490</name>
    <name evidence="15" type="ORF">HCA78_16715</name>
    <name evidence="16" type="ORF">HCB25_10345</name>
</gene>
<evidence type="ECO:0000256" key="2">
    <source>
        <dbReference type="ARBA" id="ARBA00004496"/>
    </source>
</evidence>
<keyword evidence="8 11" id="KW-0808">Transferase</keyword>
<dbReference type="GO" id="GO:0035999">
    <property type="term" value="P:tetrahydrofolate interconversion"/>
    <property type="evidence" value="ECO:0007669"/>
    <property type="project" value="UniProtKB-UniRule"/>
</dbReference>
<dbReference type="InterPro" id="IPR015421">
    <property type="entry name" value="PyrdxlP-dep_Trfase_major"/>
</dbReference>
<dbReference type="AlphaFoldDB" id="A0A7X1BUT6"/>
<comment type="cofactor">
    <cofactor evidence="1 11 12">
        <name>pyridoxal 5'-phosphate</name>
        <dbReference type="ChEBI" id="CHEBI:597326"/>
    </cofactor>
</comment>
<evidence type="ECO:0000256" key="8">
    <source>
        <dbReference type="ARBA" id="ARBA00022679"/>
    </source>
</evidence>
<dbReference type="InterPro" id="IPR049943">
    <property type="entry name" value="Ser_HO-MeTrfase-like"/>
</dbReference>
<dbReference type="GO" id="GO:0032259">
    <property type="term" value="P:methylation"/>
    <property type="evidence" value="ECO:0007669"/>
    <property type="project" value="UniProtKB-KW"/>
</dbReference>
<accession>A0A7X1BUT6</accession>
<feature type="site" description="Plays an important role in substrate specificity" evidence="11">
    <location>
        <position position="225"/>
    </location>
</feature>
<feature type="binding site" evidence="11">
    <location>
        <begin position="121"/>
        <end position="123"/>
    </location>
    <ligand>
        <name>(6S)-5,6,7,8-tetrahydrofolate</name>
        <dbReference type="ChEBI" id="CHEBI:57453"/>
    </ligand>
</feature>
<proteinExistence type="inferred from homology"/>
<evidence type="ECO:0000256" key="10">
    <source>
        <dbReference type="ARBA" id="ARBA00054606"/>
    </source>
</evidence>
<dbReference type="EC" id="2.1.2.1" evidence="11"/>
<dbReference type="SUPFAM" id="SSF53383">
    <property type="entry name" value="PLP-dependent transferases"/>
    <property type="match status" value="1"/>
</dbReference>
<comment type="pathway">
    <text evidence="11">One-carbon metabolism; tetrahydrofolate interconversion.</text>
</comment>
<protein>
    <recommendedName>
        <fullName evidence="11">Serine hydroxymethyltransferase</fullName>
        <shortName evidence="11">SHMT</shortName>
        <shortName evidence="11">Serine methylase</shortName>
        <ecNumber evidence="11">2.1.2.1</ecNumber>
    </recommendedName>
</protein>
<dbReference type="InterPro" id="IPR015422">
    <property type="entry name" value="PyrdxlP-dep_Trfase_small"/>
</dbReference>
<comment type="caution">
    <text evidence="11">Lacks conserved residue(s) required for the propagation of feature annotation.</text>
</comment>
<dbReference type="EMBL" id="JAARWW010000010">
    <property type="protein sequence ID" value="MBC2005421.1"/>
    <property type="molecule type" value="Genomic_DNA"/>
</dbReference>
<evidence type="ECO:0000256" key="6">
    <source>
        <dbReference type="ARBA" id="ARBA00022563"/>
    </source>
</evidence>
<evidence type="ECO:0000313" key="15">
    <source>
        <dbReference type="EMBL" id="MBC2005421.1"/>
    </source>
</evidence>
<dbReference type="EMBL" id="JAAROL010000004">
    <property type="protein sequence ID" value="MBC1332559.1"/>
    <property type="molecule type" value="Genomic_DNA"/>
</dbReference>
<feature type="modified residue" description="N6-(pyridoxal phosphate)lysine" evidence="11 12">
    <location>
        <position position="226"/>
    </location>
</feature>
<dbReference type="CDD" id="cd00378">
    <property type="entry name" value="SHMT"/>
    <property type="match status" value="1"/>
</dbReference>
<keyword evidence="6 11" id="KW-0554">One-carbon metabolism</keyword>
<feature type="binding site" evidence="11">
    <location>
        <begin position="349"/>
        <end position="351"/>
    </location>
    <ligand>
        <name>(6S)-5,6,7,8-tetrahydrofolate</name>
        <dbReference type="ChEBI" id="CHEBI:57453"/>
    </ligand>
</feature>
<keyword evidence="7 11" id="KW-0028">Amino-acid biosynthesis</keyword>
<comment type="catalytic activity">
    <reaction evidence="11">
        <text>(6R)-5,10-methylene-5,6,7,8-tetrahydrofolate + glycine + H2O = (6S)-5,6,7,8-tetrahydrofolate + L-serine</text>
        <dbReference type="Rhea" id="RHEA:15481"/>
        <dbReference type="ChEBI" id="CHEBI:15377"/>
        <dbReference type="ChEBI" id="CHEBI:15636"/>
        <dbReference type="ChEBI" id="CHEBI:33384"/>
        <dbReference type="ChEBI" id="CHEBI:57305"/>
        <dbReference type="ChEBI" id="CHEBI:57453"/>
        <dbReference type="EC" id="2.1.2.1"/>
    </reaction>
</comment>
<dbReference type="InterPro" id="IPR039429">
    <property type="entry name" value="SHMT-like_dom"/>
</dbReference>
<dbReference type="UniPathway" id="UPA00288">
    <property type="reaction ID" value="UER01023"/>
</dbReference>
<evidence type="ECO:0000256" key="9">
    <source>
        <dbReference type="ARBA" id="ARBA00022898"/>
    </source>
</evidence>